<dbReference type="EMBL" id="UAWL01000006">
    <property type="protein sequence ID" value="SQB98018.1"/>
    <property type="molecule type" value="Genomic_DNA"/>
</dbReference>
<keyword evidence="2 8" id="KW-0436">Ligase</keyword>
<dbReference type="PANTHER" id="PTHR11136:SF0">
    <property type="entry name" value="DIHYDROFOLATE SYNTHETASE-RELATED"/>
    <property type="match status" value="1"/>
</dbReference>
<keyword evidence="5" id="KW-0067">ATP-binding</keyword>
<organism evidence="8 9">
    <name type="scientific">Helicobacter fennelliae</name>
    <dbReference type="NCBI Taxonomy" id="215"/>
    <lineage>
        <taxon>Bacteria</taxon>
        <taxon>Pseudomonadati</taxon>
        <taxon>Campylobacterota</taxon>
        <taxon>Epsilonproteobacteria</taxon>
        <taxon>Campylobacterales</taxon>
        <taxon>Helicobacteraceae</taxon>
        <taxon>Helicobacter</taxon>
    </lineage>
</organism>
<evidence type="ECO:0000256" key="3">
    <source>
        <dbReference type="ARBA" id="ARBA00022723"/>
    </source>
</evidence>
<comment type="similarity">
    <text evidence="1">Belongs to the folylpolyglutamate synthase family.</text>
</comment>
<dbReference type="GO" id="GO:0005737">
    <property type="term" value="C:cytoplasm"/>
    <property type="evidence" value="ECO:0007669"/>
    <property type="project" value="TreeGrafter"/>
</dbReference>
<reference evidence="8 9" key="1">
    <citation type="submission" date="2018-06" db="EMBL/GenBank/DDBJ databases">
        <authorList>
            <consortium name="Pathogen Informatics"/>
            <person name="Doyle S."/>
        </authorList>
    </citation>
    <scope>NUCLEOTIDE SEQUENCE [LARGE SCALE GENOMIC DNA]</scope>
    <source>
        <strain evidence="8 9">NCTC13102</strain>
    </source>
</reference>
<dbReference type="AlphaFoldDB" id="A0A2X3AYR8"/>
<dbReference type="GO" id="GO:0046654">
    <property type="term" value="P:tetrahydrofolate biosynthetic process"/>
    <property type="evidence" value="ECO:0007669"/>
    <property type="project" value="UniProtKB-UniPathway"/>
</dbReference>
<dbReference type="Pfam" id="PF08245">
    <property type="entry name" value="Mur_ligase_M"/>
    <property type="match status" value="1"/>
</dbReference>
<evidence type="ECO:0000256" key="2">
    <source>
        <dbReference type="ARBA" id="ARBA00022598"/>
    </source>
</evidence>
<keyword evidence="3" id="KW-0479">Metal-binding</keyword>
<dbReference type="InterPro" id="IPR013221">
    <property type="entry name" value="Mur_ligase_cen"/>
</dbReference>
<dbReference type="InterPro" id="IPR018109">
    <property type="entry name" value="Folylpolyglutamate_synth_CS"/>
</dbReference>
<dbReference type="SUPFAM" id="SSF53244">
    <property type="entry name" value="MurD-like peptide ligases, peptide-binding domain"/>
    <property type="match status" value="1"/>
</dbReference>
<dbReference type="EC" id="6.3.2.17" evidence="8"/>
<evidence type="ECO:0000256" key="5">
    <source>
        <dbReference type="ARBA" id="ARBA00022840"/>
    </source>
</evidence>
<dbReference type="Proteomes" id="UP000250166">
    <property type="component" value="Unassembled WGS sequence"/>
</dbReference>
<dbReference type="Gene3D" id="3.90.190.20">
    <property type="entry name" value="Mur ligase, C-terminal domain"/>
    <property type="match status" value="1"/>
</dbReference>
<dbReference type="UniPathway" id="UPA00077">
    <property type="reaction ID" value="UER00157"/>
</dbReference>
<evidence type="ECO:0000313" key="9">
    <source>
        <dbReference type="Proteomes" id="UP000250166"/>
    </source>
</evidence>
<keyword evidence="6" id="KW-0460">Magnesium</keyword>
<gene>
    <name evidence="8" type="primary">fgs</name>
    <name evidence="8" type="ORF">NCTC13102_00468</name>
</gene>
<accession>A0A2X3AYR8</accession>
<name>A0A2X3AYR8_9HELI</name>
<dbReference type="RefSeq" id="WP_112058346.1">
    <property type="nucleotide sequence ID" value="NZ_UAWL01000006.1"/>
</dbReference>
<dbReference type="PANTHER" id="PTHR11136">
    <property type="entry name" value="FOLYLPOLYGLUTAMATE SYNTHASE-RELATED"/>
    <property type="match status" value="1"/>
</dbReference>
<dbReference type="PROSITE" id="PS01012">
    <property type="entry name" value="FOLYLPOLYGLU_SYNT_2"/>
    <property type="match status" value="1"/>
</dbReference>
<dbReference type="GO" id="GO:0005524">
    <property type="term" value="F:ATP binding"/>
    <property type="evidence" value="ECO:0007669"/>
    <property type="project" value="UniProtKB-KW"/>
</dbReference>
<dbReference type="GO" id="GO:0046872">
    <property type="term" value="F:metal ion binding"/>
    <property type="evidence" value="ECO:0007669"/>
    <property type="project" value="UniProtKB-KW"/>
</dbReference>
<dbReference type="InterPro" id="IPR036565">
    <property type="entry name" value="Mur-like_cat_sf"/>
</dbReference>
<evidence type="ECO:0000259" key="7">
    <source>
        <dbReference type="Pfam" id="PF08245"/>
    </source>
</evidence>
<dbReference type="SUPFAM" id="SSF53623">
    <property type="entry name" value="MurD-like peptide ligases, catalytic domain"/>
    <property type="match status" value="1"/>
</dbReference>
<dbReference type="Gene3D" id="3.40.1190.10">
    <property type="entry name" value="Mur-like, catalytic domain"/>
    <property type="match status" value="1"/>
</dbReference>
<dbReference type="GO" id="GO:0004326">
    <property type="term" value="F:tetrahydrofolylpolyglutamate synthase activity"/>
    <property type="evidence" value="ECO:0007669"/>
    <property type="project" value="UniProtKB-EC"/>
</dbReference>
<feature type="domain" description="Mur ligase central" evidence="7">
    <location>
        <begin position="44"/>
        <end position="216"/>
    </location>
</feature>
<evidence type="ECO:0000256" key="1">
    <source>
        <dbReference type="ARBA" id="ARBA00008276"/>
    </source>
</evidence>
<dbReference type="InterPro" id="IPR036615">
    <property type="entry name" value="Mur_ligase_C_dom_sf"/>
</dbReference>
<dbReference type="NCBIfam" id="TIGR01499">
    <property type="entry name" value="folC"/>
    <property type="match status" value="1"/>
</dbReference>
<evidence type="ECO:0000256" key="4">
    <source>
        <dbReference type="ARBA" id="ARBA00022741"/>
    </source>
</evidence>
<evidence type="ECO:0000313" key="8">
    <source>
        <dbReference type="EMBL" id="SQB98018.1"/>
    </source>
</evidence>
<dbReference type="InterPro" id="IPR001645">
    <property type="entry name" value="Folylpolyglutamate_synth"/>
</dbReference>
<dbReference type="GO" id="GO:0008841">
    <property type="term" value="F:dihydrofolate synthase activity"/>
    <property type="evidence" value="ECO:0007669"/>
    <property type="project" value="TreeGrafter"/>
</dbReference>
<evidence type="ECO:0000256" key="6">
    <source>
        <dbReference type="ARBA" id="ARBA00022842"/>
    </source>
</evidence>
<keyword evidence="4" id="KW-0547">Nucleotide-binding</keyword>
<protein>
    <submittedName>
        <fullName evidence="8">Folylpolyglutamate synthase / dihydrofolate synthase</fullName>
        <ecNumber evidence="8">6.3.2.17</ecNumber>
    </submittedName>
</protein>
<sequence length="378" mass="43097">MDLDSYLKSKGNEYAPFCPDRAKNIYNKLKIHLQLPRTIIHIIGTNGKGSTGRFITLGLEQHNCKVLHFTSPHLFDFNERFYKNGSCVSDTQLEQAHAFLQQFDYIQEASYFEYATFLAFVLACDCEFLVLEAGLGGEFDSTNVVDSTLSVFTPISYDHQEILGKSIQEIASTKLRAMSKCNVIAPQCFEEVNHIARTIAKERNASLVFVSEKINDNNLLKYAQKHHLAPFLTQNLNVAKHTLALLDKEIDFDRLSGFNLLARAWQLEPNILVDVGHNEACAREILKIIGKKQVNLVYNSFFQKDVVKILQILKPIIKKLLILDVVNDRILPKDQLIAICRELEIDWSDFRGVDADSEYVVFGSFSVVKEFLERKNAR</sequence>
<proteinExistence type="inferred from homology"/>